<reference evidence="4" key="2">
    <citation type="submission" date="2015-01" db="EMBL/GenBank/DDBJ databases">
        <title>Evolutionary Origins and Diversification of the Mycorrhizal Mutualists.</title>
        <authorList>
            <consortium name="DOE Joint Genome Institute"/>
            <consortium name="Mycorrhizal Genomics Consortium"/>
            <person name="Kohler A."/>
            <person name="Kuo A."/>
            <person name="Nagy L.G."/>
            <person name="Floudas D."/>
            <person name="Copeland A."/>
            <person name="Barry K.W."/>
            <person name="Cichocki N."/>
            <person name="Veneault-Fourrey C."/>
            <person name="LaButti K."/>
            <person name="Lindquist E.A."/>
            <person name="Lipzen A."/>
            <person name="Lundell T."/>
            <person name="Morin E."/>
            <person name="Murat C."/>
            <person name="Riley R."/>
            <person name="Ohm R."/>
            <person name="Sun H."/>
            <person name="Tunlid A."/>
            <person name="Henrissat B."/>
            <person name="Grigoriev I.V."/>
            <person name="Hibbett D.S."/>
            <person name="Martin F."/>
        </authorList>
    </citation>
    <scope>NUCLEOTIDE SEQUENCE [LARGE SCALE GENOMIC DNA]</scope>
    <source>
        <strain evidence="4">F 1598</strain>
    </source>
</reference>
<comment type="similarity">
    <text evidence="1">Belongs to the peptidase A1 family.</text>
</comment>
<evidence type="ECO:0000259" key="2">
    <source>
        <dbReference type="PROSITE" id="PS51767"/>
    </source>
</evidence>
<reference evidence="3 4" key="1">
    <citation type="submission" date="2014-04" db="EMBL/GenBank/DDBJ databases">
        <authorList>
            <consortium name="DOE Joint Genome Institute"/>
            <person name="Kuo A."/>
            <person name="Tarkka M."/>
            <person name="Buscot F."/>
            <person name="Kohler A."/>
            <person name="Nagy L.G."/>
            <person name="Floudas D."/>
            <person name="Copeland A."/>
            <person name="Barry K.W."/>
            <person name="Cichocki N."/>
            <person name="Veneault-Fourrey C."/>
            <person name="LaButti K."/>
            <person name="Lindquist E.A."/>
            <person name="Lipzen A."/>
            <person name="Lundell T."/>
            <person name="Morin E."/>
            <person name="Murat C."/>
            <person name="Sun H."/>
            <person name="Tunlid A."/>
            <person name="Henrissat B."/>
            <person name="Grigoriev I.V."/>
            <person name="Hibbett D.S."/>
            <person name="Martin F."/>
            <person name="Nordberg H.P."/>
            <person name="Cantor M.N."/>
            <person name="Hua S.X."/>
        </authorList>
    </citation>
    <scope>NUCLEOTIDE SEQUENCE [LARGE SCALE GENOMIC DNA]</scope>
    <source>
        <strain evidence="3 4">F 1598</strain>
    </source>
</reference>
<dbReference type="CDD" id="cd05471">
    <property type="entry name" value="pepsin_like"/>
    <property type="match status" value="1"/>
</dbReference>
<dbReference type="GO" id="GO:0004190">
    <property type="term" value="F:aspartic-type endopeptidase activity"/>
    <property type="evidence" value="ECO:0007669"/>
    <property type="project" value="InterPro"/>
</dbReference>
<protein>
    <recommendedName>
        <fullName evidence="2">Peptidase A1 domain-containing protein</fullName>
    </recommendedName>
</protein>
<dbReference type="GO" id="GO:0006508">
    <property type="term" value="P:proteolysis"/>
    <property type="evidence" value="ECO:0007669"/>
    <property type="project" value="InterPro"/>
</dbReference>
<dbReference type="Pfam" id="PF00026">
    <property type="entry name" value="Asp"/>
    <property type="match status" value="1"/>
</dbReference>
<dbReference type="AlphaFoldDB" id="A0A0C3FG98"/>
<dbReference type="SUPFAM" id="SSF50630">
    <property type="entry name" value="Acid proteases"/>
    <property type="match status" value="1"/>
</dbReference>
<dbReference type="OrthoDB" id="2747330at2759"/>
<dbReference type="InterPro" id="IPR001461">
    <property type="entry name" value="Aspartic_peptidase_A1"/>
</dbReference>
<keyword evidence="4" id="KW-1185">Reference proteome</keyword>
<accession>A0A0C3FG98</accession>
<organism evidence="3 4">
    <name type="scientific">Piloderma croceum (strain F 1598)</name>
    <dbReference type="NCBI Taxonomy" id="765440"/>
    <lineage>
        <taxon>Eukaryota</taxon>
        <taxon>Fungi</taxon>
        <taxon>Dikarya</taxon>
        <taxon>Basidiomycota</taxon>
        <taxon>Agaricomycotina</taxon>
        <taxon>Agaricomycetes</taxon>
        <taxon>Agaricomycetidae</taxon>
        <taxon>Atheliales</taxon>
        <taxon>Atheliaceae</taxon>
        <taxon>Piloderma</taxon>
    </lineage>
</organism>
<proteinExistence type="inferred from homology"/>
<sequence>MWVQTTRSAVSNSFAFCIGGKVGAISDDSTIPDPVAPNPINNIPPVYGAVSTAVRPLKDEMSGTLDILYYGPIEIGTPLQMLTVDIDTGSADIWVPVNCPNCDNCVFDVESSSTYTDSGAKFKITYAVGQVSGMIATDIVSIGNLTVSAQSFGAVSRKSDNFNDAPNDGLIGLPFGTITQSKKPTFFEN</sequence>
<evidence type="ECO:0000256" key="1">
    <source>
        <dbReference type="ARBA" id="ARBA00007447"/>
    </source>
</evidence>
<dbReference type="Proteomes" id="UP000054166">
    <property type="component" value="Unassembled WGS sequence"/>
</dbReference>
<dbReference type="InterPro" id="IPR021109">
    <property type="entry name" value="Peptidase_aspartic_dom_sf"/>
</dbReference>
<dbReference type="EMBL" id="KN833012">
    <property type="protein sequence ID" value="KIM79006.1"/>
    <property type="molecule type" value="Genomic_DNA"/>
</dbReference>
<gene>
    <name evidence="3" type="ORF">PILCRDRAFT_10665</name>
</gene>
<dbReference type="InterPro" id="IPR033121">
    <property type="entry name" value="PEPTIDASE_A1"/>
</dbReference>
<dbReference type="PANTHER" id="PTHR47966:SF51">
    <property type="entry name" value="BETA-SITE APP-CLEAVING ENZYME, ISOFORM A-RELATED"/>
    <property type="match status" value="1"/>
</dbReference>
<name>A0A0C3FG98_PILCF</name>
<evidence type="ECO:0000313" key="4">
    <source>
        <dbReference type="Proteomes" id="UP000054166"/>
    </source>
</evidence>
<dbReference type="Gene3D" id="2.40.70.10">
    <property type="entry name" value="Acid Proteases"/>
    <property type="match status" value="1"/>
</dbReference>
<dbReference type="FunFam" id="2.40.70.10:FF:000008">
    <property type="entry name" value="Cathepsin D"/>
    <property type="match status" value="1"/>
</dbReference>
<feature type="domain" description="Peptidase A1" evidence="2">
    <location>
        <begin position="69"/>
        <end position="189"/>
    </location>
</feature>
<dbReference type="PROSITE" id="PS51767">
    <property type="entry name" value="PEPTIDASE_A1"/>
    <property type="match status" value="1"/>
</dbReference>
<dbReference type="HOGENOM" id="CLU_1434950_0_0_1"/>
<dbReference type="InterPro" id="IPR034164">
    <property type="entry name" value="Pepsin-like_dom"/>
</dbReference>
<evidence type="ECO:0000313" key="3">
    <source>
        <dbReference type="EMBL" id="KIM79006.1"/>
    </source>
</evidence>
<dbReference type="InParanoid" id="A0A0C3FG98"/>
<dbReference type="STRING" id="765440.A0A0C3FG98"/>
<dbReference type="PANTHER" id="PTHR47966">
    <property type="entry name" value="BETA-SITE APP-CLEAVING ENZYME, ISOFORM A-RELATED"/>
    <property type="match status" value="1"/>
</dbReference>